<dbReference type="SUPFAM" id="SSF55486">
    <property type="entry name" value="Metalloproteases ('zincins'), catalytic domain"/>
    <property type="match status" value="1"/>
</dbReference>
<comment type="caution">
    <text evidence="3">The sequence shown here is derived from an EMBL/GenBank/DDBJ whole genome shotgun (WGS) entry which is preliminary data.</text>
</comment>
<evidence type="ECO:0000259" key="2">
    <source>
        <dbReference type="Pfam" id="PF17899"/>
    </source>
</evidence>
<dbReference type="AlphaFoldDB" id="A0A4Q9FT89"/>
<dbReference type="Proteomes" id="UP000292372">
    <property type="component" value="Unassembled WGS sequence"/>
</dbReference>
<accession>A0A4Q9FT89</accession>
<reference evidence="3 4" key="1">
    <citation type="journal article" date="2015" name="Int. J. Syst. Evol. Microbiol.">
        <title>Hyunsoonleella pacifica sp. nov., isolated from seawater of South Pacific Gyre.</title>
        <authorList>
            <person name="Gao X."/>
            <person name="Zhang Z."/>
            <person name="Dai X."/>
            <person name="Zhang X.H."/>
        </authorList>
    </citation>
    <scope>NUCLEOTIDE SEQUENCE [LARGE SCALE GENOMIC DNA]</scope>
    <source>
        <strain evidence="3 4">SW033</strain>
    </source>
</reference>
<dbReference type="Gene3D" id="2.60.40.3650">
    <property type="match status" value="1"/>
</dbReference>
<dbReference type="InterPro" id="IPR027268">
    <property type="entry name" value="Peptidase_M4/M1_CTD_sf"/>
</dbReference>
<dbReference type="PROSITE" id="PS51257">
    <property type="entry name" value="PROKAR_LIPOPROTEIN"/>
    <property type="match status" value="1"/>
</dbReference>
<dbReference type="InterPro" id="IPR036034">
    <property type="entry name" value="PDZ_sf"/>
</dbReference>
<name>A0A4Q9FT89_9FLAO</name>
<protein>
    <submittedName>
        <fullName evidence="3">Peptidase M61</fullName>
    </submittedName>
</protein>
<evidence type="ECO:0000313" key="3">
    <source>
        <dbReference type="EMBL" id="TBN18910.1"/>
    </source>
</evidence>
<dbReference type="InterPro" id="IPR007963">
    <property type="entry name" value="Peptidase_M61_catalytic"/>
</dbReference>
<organism evidence="3 4">
    <name type="scientific">Hyunsoonleella pacifica</name>
    <dbReference type="NCBI Taxonomy" id="1080224"/>
    <lineage>
        <taxon>Bacteria</taxon>
        <taxon>Pseudomonadati</taxon>
        <taxon>Bacteroidota</taxon>
        <taxon>Flavobacteriia</taxon>
        <taxon>Flavobacteriales</taxon>
        <taxon>Flavobacteriaceae</taxon>
    </lineage>
</organism>
<keyword evidence="4" id="KW-1185">Reference proteome</keyword>
<dbReference type="Pfam" id="PF17899">
    <property type="entry name" value="Peptidase_M61_N"/>
    <property type="match status" value="1"/>
</dbReference>
<dbReference type="SUPFAM" id="SSF50156">
    <property type="entry name" value="PDZ domain-like"/>
    <property type="match status" value="1"/>
</dbReference>
<dbReference type="Pfam" id="PF05299">
    <property type="entry name" value="Peptidase_M61"/>
    <property type="match status" value="1"/>
</dbReference>
<sequence length="631" mass="71002">MNIRILVATVCLSFVLFSCGSGKNKVNDLAINLPIDSHIDLSKVTEDKAPVIINPGRFTVETVTYRLPRVIQGTYSVSDFGKYVDDFKAIDYDGNEMIVNKIDKNSWTIENAKSLDKIRYYVNDTYDIETKGGIGGEQPFSPSGTNIEPENYVLNLHGFIGYFDELKNNQYKLDVVAPANFVRTSALQNIASKASEDGKYTTTSYLAPRYFDITDNPMMYGNLDVEEFQVGDIKIVLSVYSPNKVHSVASLKETIFKMMKAQKAYLGDINATPRYDIYLYLSEGKEDSPKGFGALEHHTSTVVVLPESMDEAALAESMIDVVSHEFFHIVTPLSVHSEDVHYFDYNNPTFSKHLWMYEGVTEYFATLFQIDQDIVEKEDFYNKIMGKIEASKRYNDAMSFTIMSENVLKDSYKDQYINVYQKGALIGMCIDILMREASNGNRGILSLMKELSNKYGKNKPFEDDKLIAEIIEMTYPSVGEFLNTHVVGDLPINYDAFFEKVGLEIGEAKIKANYIMMNNAPIVSGDGQKGTIFFTEAALQNSFWAKQGVQANDVIKTINGTELTLMNANQVLQEVFMWKPGKDIEVKLDRNGEEIVIKTTTTQGYTTGKGLVETKDASEAQTALRKAWMKG</sequence>
<evidence type="ECO:0000259" key="1">
    <source>
        <dbReference type="Pfam" id="PF05299"/>
    </source>
</evidence>
<dbReference type="RefSeq" id="WP_130935425.1">
    <property type="nucleotide sequence ID" value="NZ_SIRS01000001.1"/>
</dbReference>
<feature type="domain" description="Peptidase M61 N-terminal" evidence="2">
    <location>
        <begin position="38"/>
        <end position="222"/>
    </location>
</feature>
<dbReference type="Gene3D" id="1.10.390.10">
    <property type="entry name" value="Neutral Protease Domain 2"/>
    <property type="match status" value="1"/>
</dbReference>
<evidence type="ECO:0000313" key="4">
    <source>
        <dbReference type="Proteomes" id="UP000292372"/>
    </source>
</evidence>
<dbReference type="InterPro" id="IPR040756">
    <property type="entry name" value="Peptidase_M61_N"/>
</dbReference>
<feature type="domain" description="Peptidase M61 catalytic" evidence="1">
    <location>
        <begin position="318"/>
        <end position="426"/>
    </location>
</feature>
<gene>
    <name evidence="3" type="ORF">EYD46_02255</name>
</gene>
<dbReference type="EMBL" id="SIRS01000001">
    <property type="protein sequence ID" value="TBN18910.1"/>
    <property type="molecule type" value="Genomic_DNA"/>
</dbReference>
<dbReference type="Gene3D" id="2.30.42.10">
    <property type="match status" value="1"/>
</dbReference>
<dbReference type="OrthoDB" id="9778516at2"/>
<proteinExistence type="predicted"/>